<dbReference type="VEuPathDB" id="FungiDB:BO78DRAFT_422516"/>
<reference evidence="3 4" key="1">
    <citation type="submission" date="2018-02" db="EMBL/GenBank/DDBJ databases">
        <title>The genomes of Aspergillus section Nigri reveals drivers in fungal speciation.</title>
        <authorList>
            <consortium name="DOE Joint Genome Institute"/>
            <person name="Vesth T.C."/>
            <person name="Nybo J."/>
            <person name="Theobald S."/>
            <person name="Brandl J."/>
            <person name="Frisvad J.C."/>
            <person name="Nielsen K.F."/>
            <person name="Lyhne E.K."/>
            <person name="Kogle M.E."/>
            <person name="Kuo A."/>
            <person name="Riley R."/>
            <person name="Clum A."/>
            <person name="Nolan M."/>
            <person name="Lipzen A."/>
            <person name="Salamov A."/>
            <person name="Henrissat B."/>
            <person name="Wiebenga A."/>
            <person name="De vries R.P."/>
            <person name="Grigoriev I.V."/>
            <person name="Mortensen U.H."/>
            <person name="Andersen M.R."/>
            <person name="Baker S.E."/>
        </authorList>
    </citation>
    <scope>NUCLEOTIDE SEQUENCE [LARGE SCALE GENOMIC DNA]</scope>
    <source>
        <strain evidence="3 4">CBS 121057</strain>
    </source>
</reference>
<organism evidence="3 4">
    <name type="scientific">Aspergillus sclerotiicarbonarius (strain CBS 121057 / IBT 28362)</name>
    <dbReference type="NCBI Taxonomy" id="1448318"/>
    <lineage>
        <taxon>Eukaryota</taxon>
        <taxon>Fungi</taxon>
        <taxon>Dikarya</taxon>
        <taxon>Ascomycota</taxon>
        <taxon>Pezizomycotina</taxon>
        <taxon>Eurotiomycetes</taxon>
        <taxon>Eurotiomycetidae</taxon>
        <taxon>Eurotiales</taxon>
        <taxon>Aspergillaceae</taxon>
        <taxon>Aspergillus</taxon>
        <taxon>Aspergillus subgen. Circumdati</taxon>
    </lineage>
</organism>
<dbReference type="STRING" id="1448318.A0A319DXE0"/>
<dbReference type="EMBL" id="KZ826394">
    <property type="protein sequence ID" value="PYI02472.1"/>
    <property type="molecule type" value="Genomic_DNA"/>
</dbReference>
<evidence type="ECO:0000313" key="3">
    <source>
        <dbReference type="EMBL" id="PYI02472.1"/>
    </source>
</evidence>
<sequence>MSSDAGSENDGFVLVGAPDAGADPRAQRPAVIAALQQWLRPTAYLANCSDFNRHRITHVPGAGSCTLFMKAGAGAGKSVLSAHLIGRLQTALVCQTVTENHNPLALVRDWMRRLLSCSTSLQARLDAVGQEHRNVTGVTLQELWPILVDALLSTTARVYCVTDALDELNTSYTVDLLHLLLSPPHPGIQQVLNAPSVLSARLKGHRLNGDIAVFLEYRLHRAEFIAPSVREKSLQVIKDRMHPSFF</sequence>
<protein>
    <recommendedName>
        <fullName evidence="2">Nephrocystin 3-like N-terminal domain-containing protein</fullName>
    </recommendedName>
</protein>
<dbReference type="InterPro" id="IPR056884">
    <property type="entry name" value="NPHP3-like_N"/>
</dbReference>
<dbReference type="Pfam" id="PF24883">
    <property type="entry name" value="NPHP3_N"/>
    <property type="match status" value="1"/>
</dbReference>
<proteinExistence type="predicted"/>
<gene>
    <name evidence="3" type="ORF">BO78DRAFT_422516</name>
</gene>
<feature type="domain" description="Nephrocystin 3-like N-terminal" evidence="2">
    <location>
        <begin position="63"/>
        <end position="180"/>
    </location>
</feature>
<evidence type="ECO:0000256" key="1">
    <source>
        <dbReference type="ARBA" id="ARBA00022737"/>
    </source>
</evidence>
<keyword evidence="1" id="KW-0677">Repeat</keyword>
<accession>A0A319DXE0</accession>
<evidence type="ECO:0000259" key="2">
    <source>
        <dbReference type="Pfam" id="PF24883"/>
    </source>
</evidence>
<evidence type="ECO:0000313" key="4">
    <source>
        <dbReference type="Proteomes" id="UP000248423"/>
    </source>
</evidence>
<keyword evidence="4" id="KW-1185">Reference proteome</keyword>
<dbReference type="Proteomes" id="UP000248423">
    <property type="component" value="Unassembled WGS sequence"/>
</dbReference>
<dbReference type="AlphaFoldDB" id="A0A319DXE0"/>
<dbReference type="OrthoDB" id="21416at2759"/>
<name>A0A319DXE0_ASPSB</name>